<dbReference type="InterPro" id="IPR003342">
    <property type="entry name" value="ArnT-like_N"/>
</dbReference>
<dbReference type="InterPro" id="IPR027005">
    <property type="entry name" value="PMT-like"/>
</dbReference>
<comment type="pathway">
    <text evidence="2 10">Protein modification; protein glycosylation.</text>
</comment>
<feature type="transmembrane region" description="Helical" evidence="10">
    <location>
        <begin position="418"/>
        <end position="438"/>
    </location>
</feature>
<accession>A0A2M6X0C4</accession>
<feature type="transmembrane region" description="Helical" evidence="10">
    <location>
        <begin position="191"/>
        <end position="207"/>
    </location>
</feature>
<evidence type="ECO:0000259" key="11">
    <source>
        <dbReference type="Pfam" id="PF02366"/>
    </source>
</evidence>
<dbReference type="Proteomes" id="UP000230731">
    <property type="component" value="Unassembled WGS sequence"/>
</dbReference>
<dbReference type="Pfam" id="PF16192">
    <property type="entry name" value="PMT_4TMC"/>
    <property type="match status" value="1"/>
</dbReference>
<evidence type="ECO:0000256" key="8">
    <source>
        <dbReference type="ARBA" id="ARBA00023136"/>
    </source>
</evidence>
<feature type="transmembrane region" description="Helical" evidence="10">
    <location>
        <begin position="113"/>
        <end position="130"/>
    </location>
</feature>
<evidence type="ECO:0000256" key="4">
    <source>
        <dbReference type="ARBA" id="ARBA00022676"/>
    </source>
</evidence>
<feature type="transmembrane region" description="Helical" evidence="10">
    <location>
        <begin position="137"/>
        <end position="154"/>
    </location>
</feature>
<evidence type="ECO:0000256" key="7">
    <source>
        <dbReference type="ARBA" id="ARBA00022989"/>
    </source>
</evidence>
<reference evidence="14" key="1">
    <citation type="submission" date="2017-09" db="EMBL/GenBank/DDBJ databases">
        <title>Depth-based differentiation of microbial function through sediment-hosted aquifers and enrichment of novel symbionts in the deep terrestrial subsurface.</title>
        <authorList>
            <person name="Probst A.J."/>
            <person name="Ladd B."/>
            <person name="Jarett J.K."/>
            <person name="Geller-Mcgrath D.E."/>
            <person name="Sieber C.M.K."/>
            <person name="Emerson J.B."/>
            <person name="Anantharaman K."/>
            <person name="Thomas B.C."/>
            <person name="Malmstrom R."/>
            <person name="Stieglmeier M."/>
            <person name="Klingl A."/>
            <person name="Woyke T."/>
            <person name="Ryan C.M."/>
            <person name="Banfield J.F."/>
        </authorList>
    </citation>
    <scope>NUCLEOTIDE SEQUENCE [LARGE SCALE GENOMIC DNA]</scope>
</reference>
<dbReference type="UniPathway" id="UPA00378"/>
<evidence type="ECO:0000256" key="2">
    <source>
        <dbReference type="ARBA" id="ARBA00004922"/>
    </source>
</evidence>
<gene>
    <name evidence="13" type="ORF">COT71_00225</name>
</gene>
<feature type="transmembrane region" description="Helical" evidence="10">
    <location>
        <begin position="387"/>
        <end position="406"/>
    </location>
</feature>
<proteinExistence type="inferred from homology"/>
<feature type="transmembrane region" description="Helical" evidence="10">
    <location>
        <begin position="450"/>
        <end position="473"/>
    </location>
</feature>
<sequence length="489" mass="53918">MISAAELSTDASNKSQSLHWVQERRWLLLLLFFGIAFHVPGLVYPREVVFDEVHFGKFVTAYCCTHERFFDIHPPHAKLLIAATAYLAGYRGGVPFEHIGQPYGPVSPLPLRLFPALMGIVLPLVIYWLIRELGGGAGAAFFGGTLVTLDTAVLVQTRIIALDGLLLTALFGSLAAYMAAERCLLQRARGWIRWMVLAGAMAGLAAGTKFTGLVAAGLLGVVLIGTLPLRPASRWVSAVAAVTASALAVYAAGWALHFVLLPLPGDGDAWGVPNFSGAPLPISFVREVWKLHEVMLSANTGLAATHPNASAWYTWPFMAEPVFYWQHGPMAPGRAGVIYFIGNPAVWWGVSFMFLAAVFSVLLTWADWLRLAARRGVRAASRGARRLFNEPLFLLLVGFALSLVPLTGVHRVLFLYHYLTPLLFSLLFVVLWLERVGWIQPGGVRVQSRWYVLVLFSTAAFFIFFSPLAYGWAVPAEWLNHLYWLSGWR</sequence>
<dbReference type="EC" id="2.4.1.-" evidence="10"/>
<organism evidence="13 14">
    <name type="scientific">Candidatus Andersenbacteria bacterium CG10_big_fil_rev_8_21_14_0_10_54_11</name>
    <dbReference type="NCBI Taxonomy" id="1974485"/>
    <lineage>
        <taxon>Bacteria</taxon>
        <taxon>Candidatus Anderseniibacteriota</taxon>
    </lineage>
</organism>
<comment type="subcellular location">
    <subcellularLocation>
        <location evidence="10">Cell membrane</location>
    </subcellularLocation>
    <subcellularLocation>
        <location evidence="1">Endomembrane system</location>
        <topology evidence="1">Multi-pass membrane protein</topology>
    </subcellularLocation>
</comment>
<protein>
    <recommendedName>
        <fullName evidence="9 10">Polyprenol-phosphate-mannose--protein mannosyltransferase</fullName>
        <ecNumber evidence="10">2.4.1.-</ecNumber>
    </recommendedName>
</protein>
<evidence type="ECO:0000256" key="5">
    <source>
        <dbReference type="ARBA" id="ARBA00022679"/>
    </source>
</evidence>
<keyword evidence="4 10" id="KW-0328">Glycosyltransferase</keyword>
<keyword evidence="5 10" id="KW-0808">Transferase</keyword>
<evidence type="ECO:0000256" key="3">
    <source>
        <dbReference type="ARBA" id="ARBA00007222"/>
    </source>
</evidence>
<feature type="transmembrane region" description="Helical" evidence="10">
    <location>
        <begin position="345"/>
        <end position="366"/>
    </location>
</feature>
<dbReference type="PANTHER" id="PTHR10050">
    <property type="entry name" value="DOLICHYL-PHOSPHATE-MANNOSE--PROTEIN MANNOSYLTRANSFERASE"/>
    <property type="match status" value="1"/>
</dbReference>
<dbReference type="InterPro" id="IPR032421">
    <property type="entry name" value="PMT_4TMC"/>
</dbReference>
<evidence type="ECO:0000256" key="10">
    <source>
        <dbReference type="RuleBase" id="RU367007"/>
    </source>
</evidence>
<keyword evidence="8 10" id="KW-0472">Membrane</keyword>
<feature type="transmembrane region" description="Helical" evidence="10">
    <location>
        <begin position="213"/>
        <end position="229"/>
    </location>
</feature>
<dbReference type="Pfam" id="PF02366">
    <property type="entry name" value="PMT"/>
    <property type="match status" value="1"/>
</dbReference>
<evidence type="ECO:0000313" key="14">
    <source>
        <dbReference type="Proteomes" id="UP000230731"/>
    </source>
</evidence>
<keyword evidence="6 10" id="KW-0812">Transmembrane</keyword>
<feature type="transmembrane region" description="Helical" evidence="10">
    <location>
        <begin position="26"/>
        <end position="44"/>
    </location>
</feature>
<feature type="domain" description="Protein O-mannosyl-transferase C-terminal four TM" evidence="12">
    <location>
        <begin position="284"/>
        <end position="488"/>
    </location>
</feature>
<keyword evidence="7 10" id="KW-1133">Transmembrane helix</keyword>
<evidence type="ECO:0000256" key="1">
    <source>
        <dbReference type="ARBA" id="ARBA00004127"/>
    </source>
</evidence>
<feature type="domain" description="ArnT-like N-terminal" evidence="11">
    <location>
        <begin position="31"/>
        <end position="239"/>
    </location>
</feature>
<evidence type="ECO:0000313" key="13">
    <source>
        <dbReference type="EMBL" id="PIT98511.1"/>
    </source>
</evidence>
<dbReference type="GO" id="GO:0012505">
    <property type="term" value="C:endomembrane system"/>
    <property type="evidence" value="ECO:0007669"/>
    <property type="project" value="UniProtKB-SubCell"/>
</dbReference>
<comment type="function">
    <text evidence="10">Protein O-mannosyltransferase that catalyzes the transfer of a single mannose residue from a polyprenol phospho-mannosyl lipidic donor to the hydroxyl group of selected serine and threonine residues in acceptor proteins.</text>
</comment>
<evidence type="ECO:0000256" key="6">
    <source>
        <dbReference type="ARBA" id="ARBA00022692"/>
    </source>
</evidence>
<feature type="transmembrane region" description="Helical" evidence="10">
    <location>
        <begin position="236"/>
        <end position="260"/>
    </location>
</feature>
<dbReference type="EMBL" id="PEZP01000003">
    <property type="protein sequence ID" value="PIT98511.1"/>
    <property type="molecule type" value="Genomic_DNA"/>
</dbReference>
<evidence type="ECO:0000259" key="12">
    <source>
        <dbReference type="Pfam" id="PF16192"/>
    </source>
</evidence>
<name>A0A2M6X0C4_9BACT</name>
<dbReference type="GO" id="GO:0004169">
    <property type="term" value="F:dolichyl-phosphate-mannose-protein mannosyltransferase activity"/>
    <property type="evidence" value="ECO:0007669"/>
    <property type="project" value="UniProtKB-UniRule"/>
</dbReference>
<keyword evidence="10" id="KW-1003">Cell membrane</keyword>
<evidence type="ECO:0000256" key="9">
    <source>
        <dbReference type="ARBA" id="ARBA00093617"/>
    </source>
</evidence>
<feature type="transmembrane region" description="Helical" evidence="10">
    <location>
        <begin position="160"/>
        <end position="179"/>
    </location>
</feature>
<dbReference type="GO" id="GO:0005886">
    <property type="term" value="C:plasma membrane"/>
    <property type="evidence" value="ECO:0007669"/>
    <property type="project" value="UniProtKB-SubCell"/>
</dbReference>
<dbReference type="AlphaFoldDB" id="A0A2M6X0C4"/>
<comment type="caution">
    <text evidence="13">The sequence shown here is derived from an EMBL/GenBank/DDBJ whole genome shotgun (WGS) entry which is preliminary data.</text>
</comment>
<comment type="similarity">
    <text evidence="3 10">Belongs to the glycosyltransferase 39 family.</text>
</comment>